<feature type="compositionally biased region" description="Polar residues" evidence="2">
    <location>
        <begin position="687"/>
        <end position="698"/>
    </location>
</feature>
<organism evidence="4 5">
    <name type="scientific">Quercus suber</name>
    <name type="common">Cork oak</name>
    <dbReference type="NCBI Taxonomy" id="58331"/>
    <lineage>
        <taxon>Eukaryota</taxon>
        <taxon>Viridiplantae</taxon>
        <taxon>Streptophyta</taxon>
        <taxon>Embryophyta</taxon>
        <taxon>Tracheophyta</taxon>
        <taxon>Spermatophyta</taxon>
        <taxon>Magnoliopsida</taxon>
        <taxon>eudicotyledons</taxon>
        <taxon>Gunneridae</taxon>
        <taxon>Pentapetalae</taxon>
        <taxon>rosids</taxon>
        <taxon>fabids</taxon>
        <taxon>Fagales</taxon>
        <taxon>Fagaceae</taxon>
        <taxon>Quercus</taxon>
    </lineage>
</organism>
<feature type="region of interest" description="Disordered" evidence="2">
    <location>
        <begin position="580"/>
        <end position="600"/>
    </location>
</feature>
<feature type="region of interest" description="Disordered" evidence="2">
    <location>
        <begin position="763"/>
        <end position="786"/>
    </location>
</feature>
<feature type="compositionally biased region" description="Basic and acidic residues" evidence="2">
    <location>
        <begin position="107"/>
        <end position="117"/>
    </location>
</feature>
<dbReference type="PANTHER" id="PTHR12181">
    <property type="entry name" value="LIPIN"/>
    <property type="match status" value="1"/>
</dbReference>
<evidence type="ECO:0000256" key="2">
    <source>
        <dbReference type="SAM" id="MobiDB-lite"/>
    </source>
</evidence>
<dbReference type="InterPro" id="IPR036412">
    <property type="entry name" value="HAD-like_sf"/>
</dbReference>
<feature type="region of interest" description="Disordered" evidence="2">
    <location>
        <begin position="193"/>
        <end position="223"/>
    </location>
</feature>
<dbReference type="EMBL" id="PKMF04000971">
    <property type="protein sequence ID" value="KAK7815929.1"/>
    <property type="molecule type" value="Genomic_DNA"/>
</dbReference>
<dbReference type="GO" id="GO:0008195">
    <property type="term" value="F:phosphatidate phosphatase activity"/>
    <property type="evidence" value="ECO:0007669"/>
    <property type="project" value="TreeGrafter"/>
</dbReference>
<dbReference type="Pfam" id="PF04571">
    <property type="entry name" value="Lipin_N"/>
    <property type="match status" value="1"/>
</dbReference>
<feature type="region of interest" description="Disordered" evidence="2">
    <location>
        <begin position="550"/>
        <end position="569"/>
    </location>
</feature>
<dbReference type="SUPFAM" id="SSF56784">
    <property type="entry name" value="HAD-like"/>
    <property type="match status" value="1"/>
</dbReference>
<dbReference type="InterPro" id="IPR026058">
    <property type="entry name" value="LIPIN"/>
</dbReference>
<protein>
    <submittedName>
        <fullName evidence="4">Phosphatidate phosphatase pah2</fullName>
    </submittedName>
</protein>
<dbReference type="PANTHER" id="PTHR12181:SF12">
    <property type="entry name" value="PHOSPHATIDATE PHOSPHATASE"/>
    <property type="match status" value="1"/>
</dbReference>
<dbReference type="InterPro" id="IPR013209">
    <property type="entry name" value="LNS2"/>
</dbReference>
<dbReference type="Proteomes" id="UP000237347">
    <property type="component" value="Unassembled WGS sequence"/>
</dbReference>
<dbReference type="Pfam" id="PF08235">
    <property type="entry name" value="LNS2"/>
    <property type="match status" value="1"/>
</dbReference>
<sequence>MYAVERLGSYITKVSGPFHPFGGAVDIIVVEQRDGSFKSSPWYIRFGKFQGVLKSKEKVVKIGVNGVEANFHMYLDHKGEAYFLREVDVEEGEIVPFSLSSGDEMDGESKAKNDRRPLKSKSYNYENSVDKIDVRNGKVMTRSGSRRSRMFGLVFGRRSMKEEDGDAGAARADSLKRAEIAADLLEVRWSTNLGGNKSRKDKAEKDVQINDGKGQVNSSVDNSVENGLDQCVLHEETGSHDEQKGDISVSSFENPQSFVDETRMEVPCFSSPEQVTENSMADENVLEEKCETVSMVSRKIDGDIEHDENAKVQCSIQLEEHPGKHIDEEQVLGDVLTGCGISQEESETDRAQSFIYCEASERFIVAMNGTSEQTSETMYLVSEEDGEDHMNAELLHPTTELVSEDTVTLQVAEDDELQTETVEVPENHSQQLNPSHSCIHRCNVMDLEEPLTVPETYAQMVTPDQTLGPADKVESQTICTISSFSNSGHQVQDEEEKKDEELTSKFQSSLESIGDCLPPKAISTLSSASSEEGQFPFNDLEEFQISQVQHMESTSPENVDKESPSFSPDSHEIIEEVNGQVNENNESYSSSEKFVQENPRTDLEIEKSKVTSRPIIIPRSHKVSGKEVGRLVESLPNLWSHTENPDARDVQCPLRHSLDSRSISLNSKMQGKYDSSCIRSDKDSQLAGEQSTTENTEISGEPINVLAIPAVGMVLFGNEQIFEPKGMIAVDQVEKPLSGDPSKFNVSPGGSWRIWPFSLRKSRSRNGMQPAPNDARVSGAENASECTTWRDGDKNVLKPKVVKRMLRAITPTSEQLASLNLKEGKNTVTFTFSTAMLGKQQFNFLHSCVILANKKTLGSDVLGQFMPMVGVDWSQTGVAHLYSAIKENGYQLLFLSARAISQAYHTRQFLFNLKQDGKALPDGPVVISPDGLFPSLYREVIRRAPHEFKISCLEDIKALFPSDCNPFYAGFGNRDTDEFSYIKVGIPKGKIFIINPKGEVAVNRRVDTRSYSTLHALEDFNSWNYWRLPPTVIDI</sequence>
<keyword evidence="5" id="KW-1185">Reference proteome</keyword>
<name>A0AAW0INE2_QUESU</name>
<reference evidence="4 5" key="1">
    <citation type="journal article" date="2018" name="Sci. Data">
        <title>The draft genome sequence of cork oak.</title>
        <authorList>
            <person name="Ramos A.M."/>
            <person name="Usie A."/>
            <person name="Barbosa P."/>
            <person name="Barros P.M."/>
            <person name="Capote T."/>
            <person name="Chaves I."/>
            <person name="Simoes F."/>
            <person name="Abreu I."/>
            <person name="Carrasquinho I."/>
            <person name="Faro C."/>
            <person name="Guimaraes J.B."/>
            <person name="Mendonca D."/>
            <person name="Nobrega F."/>
            <person name="Rodrigues L."/>
            <person name="Saibo N.J.M."/>
            <person name="Varela M.C."/>
            <person name="Egas C."/>
            <person name="Matos J."/>
            <person name="Miguel C.M."/>
            <person name="Oliveira M.M."/>
            <person name="Ricardo C.P."/>
            <person name="Goncalves S."/>
        </authorList>
    </citation>
    <scope>NUCLEOTIDE SEQUENCE [LARGE SCALE GENOMIC DNA]</scope>
    <source>
        <strain evidence="5">cv. HL8</strain>
    </source>
</reference>
<feature type="region of interest" description="Disordered" evidence="2">
    <location>
        <begin position="98"/>
        <end position="122"/>
    </location>
</feature>
<comment type="similarity">
    <text evidence="1">Belongs to the lipin family.</text>
</comment>
<gene>
    <name evidence="4" type="primary">PAH2</name>
    <name evidence="4" type="ORF">CFP56_000946</name>
</gene>
<proteinExistence type="inferred from homology"/>
<dbReference type="InterPro" id="IPR031315">
    <property type="entry name" value="LNS2/PITP"/>
</dbReference>
<feature type="compositionally biased region" description="Low complexity" evidence="2">
    <location>
        <begin position="580"/>
        <end position="592"/>
    </location>
</feature>
<feature type="compositionally biased region" description="Basic and acidic residues" evidence="2">
    <location>
        <begin position="558"/>
        <end position="569"/>
    </location>
</feature>
<dbReference type="InterPro" id="IPR007651">
    <property type="entry name" value="Lipin_N"/>
</dbReference>
<evidence type="ECO:0000313" key="4">
    <source>
        <dbReference type="EMBL" id="KAK7815929.1"/>
    </source>
</evidence>
<evidence type="ECO:0000313" key="5">
    <source>
        <dbReference type="Proteomes" id="UP000237347"/>
    </source>
</evidence>
<comment type="caution">
    <text evidence="4">The sequence shown here is derived from an EMBL/GenBank/DDBJ whole genome shotgun (WGS) entry which is preliminary data.</text>
</comment>
<dbReference type="SMART" id="SM00775">
    <property type="entry name" value="LNS2"/>
    <property type="match status" value="1"/>
</dbReference>
<dbReference type="AlphaFoldDB" id="A0AAW0INE2"/>
<feature type="region of interest" description="Disordered" evidence="2">
    <location>
        <begin position="674"/>
        <end position="698"/>
    </location>
</feature>
<feature type="domain" description="LNS2/PITP" evidence="3">
    <location>
        <begin position="859"/>
        <end position="1003"/>
    </location>
</feature>
<evidence type="ECO:0000256" key="1">
    <source>
        <dbReference type="ARBA" id="ARBA00005476"/>
    </source>
</evidence>
<accession>A0AAW0INE2</accession>
<evidence type="ECO:0000259" key="3">
    <source>
        <dbReference type="SMART" id="SM00775"/>
    </source>
</evidence>